<reference evidence="1 2" key="1">
    <citation type="journal article" date="2013" name="Genome Biol.">
        <title>Genome of Acanthamoeba castellanii highlights extensive lateral gene transfer and early evolution of tyrosine kinase signaling.</title>
        <authorList>
            <person name="Clarke M."/>
            <person name="Lohan A.J."/>
            <person name="Liu B."/>
            <person name="Lagkouvardos I."/>
            <person name="Roy S."/>
            <person name="Zafar N."/>
            <person name="Bertelli C."/>
            <person name="Schilde C."/>
            <person name="Kianianmomeni A."/>
            <person name="Burglin T.R."/>
            <person name="Frech C."/>
            <person name="Turcotte B."/>
            <person name="Kopec K.O."/>
            <person name="Synnott J.M."/>
            <person name="Choo C."/>
            <person name="Paponov I."/>
            <person name="Finkler A."/>
            <person name="Soon Heng Tan C."/>
            <person name="Hutchins A.P."/>
            <person name="Weinmeier T."/>
            <person name="Rattei T."/>
            <person name="Chu J.S."/>
            <person name="Gimenez G."/>
            <person name="Irimia M."/>
            <person name="Rigden D.J."/>
            <person name="Fitzpatrick D.A."/>
            <person name="Lorenzo-Morales J."/>
            <person name="Bateman A."/>
            <person name="Chiu C.H."/>
            <person name="Tang P."/>
            <person name="Hegemann P."/>
            <person name="Fromm H."/>
            <person name="Raoult D."/>
            <person name="Greub G."/>
            <person name="Miranda-Saavedra D."/>
            <person name="Chen N."/>
            <person name="Nash P."/>
            <person name="Ginger M.L."/>
            <person name="Horn M."/>
            <person name="Schaap P."/>
            <person name="Caler L."/>
            <person name="Loftus B."/>
        </authorList>
    </citation>
    <scope>NUCLEOTIDE SEQUENCE [LARGE SCALE GENOMIC DNA]</scope>
    <source>
        <strain evidence="1 2">Neff</strain>
    </source>
</reference>
<dbReference type="GO" id="GO:0016787">
    <property type="term" value="F:hydrolase activity"/>
    <property type="evidence" value="ECO:0007669"/>
    <property type="project" value="UniProtKB-KW"/>
</dbReference>
<dbReference type="OMA" id="EPHRAYH"/>
<sequence length="249" mass="29043">MEQRLREAWHHLQQRLDLAVDKKGGARSLLRTQRPEVVWEVVEQVEERWWQVLVQHYGFGETGPGASRPYHCFTHVNALLDLCLAYESALKRRNLVELAIFFHEYLRYKCSVVYDAKAKDNEEQSALMFEQYADEVGLSAEAKTTVAKWIIDTKTHTTADIHGDEDEAYFLDFDLAVLGEDEDQYDTYARHIRTEYAHYPDEAYRSGRHVLESFLLVPSLFRTQAFKEAREAKARSNIRREIDRLRGGG</sequence>
<dbReference type="GeneID" id="14922536"/>
<dbReference type="PANTHER" id="PTHR21174:SF0">
    <property type="entry name" value="HD PHOSPHOHYDROLASE FAMILY PROTEIN-RELATED"/>
    <property type="match status" value="1"/>
</dbReference>
<dbReference type="Proteomes" id="UP000011083">
    <property type="component" value="Unassembled WGS sequence"/>
</dbReference>
<keyword evidence="1" id="KW-0378">Hydrolase</keyword>
<dbReference type="PANTHER" id="PTHR21174">
    <property type="match status" value="1"/>
</dbReference>
<proteinExistence type="predicted"/>
<organism evidence="1 2">
    <name type="scientific">Acanthamoeba castellanii (strain ATCC 30010 / Neff)</name>
    <dbReference type="NCBI Taxonomy" id="1257118"/>
    <lineage>
        <taxon>Eukaryota</taxon>
        <taxon>Amoebozoa</taxon>
        <taxon>Discosea</taxon>
        <taxon>Longamoebia</taxon>
        <taxon>Centramoebida</taxon>
        <taxon>Acanthamoebidae</taxon>
        <taxon>Acanthamoeba</taxon>
    </lineage>
</organism>
<dbReference type="RefSeq" id="XP_004346576.1">
    <property type="nucleotide sequence ID" value="XM_004346526.1"/>
</dbReference>
<dbReference type="AlphaFoldDB" id="L8HB82"/>
<name>L8HB82_ACACF</name>
<dbReference type="EMBL" id="KB007901">
    <property type="protein sequence ID" value="ELR21631.1"/>
    <property type="molecule type" value="Genomic_DNA"/>
</dbReference>
<dbReference type="VEuPathDB" id="AmoebaDB:ACA1_229540"/>
<dbReference type="OrthoDB" id="330671at2759"/>
<accession>L8HB82</accession>
<evidence type="ECO:0000313" key="1">
    <source>
        <dbReference type="EMBL" id="ELR21631.1"/>
    </source>
</evidence>
<gene>
    <name evidence="1" type="ORF">ACA1_229540</name>
</gene>
<dbReference type="SUPFAM" id="SSF109604">
    <property type="entry name" value="HD-domain/PDEase-like"/>
    <property type="match status" value="1"/>
</dbReference>
<protein>
    <submittedName>
        <fullName evidence="1">HD phosphohydrolase, putative</fullName>
    </submittedName>
</protein>
<evidence type="ECO:0000313" key="2">
    <source>
        <dbReference type="Proteomes" id="UP000011083"/>
    </source>
</evidence>
<dbReference type="KEGG" id="acan:ACA1_229540"/>
<keyword evidence="2" id="KW-1185">Reference proteome</keyword>
<dbReference type="InterPro" id="IPR009218">
    <property type="entry name" value="HD_phosphohydro"/>
</dbReference>